<dbReference type="PANTHER" id="PTHR36775">
    <property type="entry name" value="LYR MOTIF PROTEIN"/>
    <property type="match status" value="1"/>
</dbReference>
<keyword evidence="2" id="KW-1185">Reference proteome</keyword>
<dbReference type="EMBL" id="JAEFBK010000013">
    <property type="protein sequence ID" value="KAG7533554.1"/>
    <property type="molecule type" value="Genomic_DNA"/>
</dbReference>
<evidence type="ECO:0000313" key="2">
    <source>
        <dbReference type="Proteomes" id="UP000694240"/>
    </source>
</evidence>
<accession>A0A8T1XMS0</accession>
<dbReference type="PANTHER" id="PTHR36775:SF1">
    <property type="entry name" value="LYR MOTIF PROTEIN"/>
    <property type="match status" value="1"/>
</dbReference>
<evidence type="ECO:0000313" key="1">
    <source>
        <dbReference type="EMBL" id="KAG7533554.1"/>
    </source>
</evidence>
<protein>
    <submittedName>
        <fullName evidence="1">Uncharacterized protein</fullName>
    </submittedName>
</protein>
<gene>
    <name evidence="1" type="ORF">ISN45_Aa08g011820</name>
</gene>
<dbReference type="Proteomes" id="UP000694240">
    <property type="component" value="Chromosome 13"/>
</dbReference>
<organism evidence="1 2">
    <name type="scientific">Arabidopsis thaliana x Arabidopsis arenosa</name>
    <dbReference type="NCBI Taxonomy" id="1240361"/>
    <lineage>
        <taxon>Eukaryota</taxon>
        <taxon>Viridiplantae</taxon>
        <taxon>Streptophyta</taxon>
        <taxon>Embryophyta</taxon>
        <taxon>Tracheophyta</taxon>
        <taxon>Spermatophyta</taxon>
        <taxon>Magnoliopsida</taxon>
        <taxon>eudicotyledons</taxon>
        <taxon>Gunneridae</taxon>
        <taxon>Pentapetalae</taxon>
        <taxon>rosids</taxon>
        <taxon>malvids</taxon>
        <taxon>Brassicales</taxon>
        <taxon>Brassicaceae</taxon>
        <taxon>Camelineae</taxon>
        <taxon>Arabidopsis</taxon>
    </lineage>
</organism>
<dbReference type="AlphaFoldDB" id="A0A8T1XMS0"/>
<name>A0A8T1XMS0_9BRAS</name>
<comment type="caution">
    <text evidence="1">The sequence shown here is derived from an EMBL/GenBank/DDBJ whole genome shotgun (WGS) entry which is preliminary data.</text>
</comment>
<reference evidence="1 2" key="1">
    <citation type="submission" date="2020-12" db="EMBL/GenBank/DDBJ databases">
        <title>Concerted genomic and epigenomic changes stabilize Arabidopsis allopolyploids.</title>
        <authorList>
            <person name="Chen Z."/>
        </authorList>
    </citation>
    <scope>NUCLEOTIDE SEQUENCE [LARGE SCALE GENOMIC DNA]</scope>
    <source>
        <strain evidence="1">Allo738</strain>
        <tissue evidence="1">Leaf</tissue>
    </source>
</reference>
<sequence>MSRISLTDDDNGGKTLSASNYINRKSFWLVERKRWRRNSISVSGRSSGRSGTPRCCSIRAHGTCSNFPFDVGTNTSGEHFREVNWGFDVSEAARLLRRKR</sequence>
<proteinExistence type="predicted"/>